<proteinExistence type="predicted"/>
<protein>
    <recommendedName>
        <fullName evidence="1">Immunity protein 63 domain-containing protein</fullName>
    </recommendedName>
</protein>
<sequence length="137" mass="16376">MYTTIELKRYIINQIENKIGSVDWRKINFAEGNENSAEGTYIFSRDNVYHILFTEKGKVREDKITTDEKEVIRSVLDIVSFDIAMEFAISNREKNKDFRRKLFEKEVEIYSLFGETFEKSKKREIEEILKENPYNDI</sequence>
<accession>A0A413RZT1</accession>
<comment type="caution">
    <text evidence="2">The sequence shown here is derived from an EMBL/GenBank/DDBJ whole genome shotgun (WGS) entry which is preliminary data.</text>
</comment>
<dbReference type="InterPro" id="IPR028952">
    <property type="entry name" value="Imm63"/>
</dbReference>
<evidence type="ECO:0000259" key="1">
    <source>
        <dbReference type="Pfam" id="PF15599"/>
    </source>
</evidence>
<dbReference type="Pfam" id="PF15599">
    <property type="entry name" value="Imm63"/>
    <property type="match status" value="1"/>
</dbReference>
<name>A0A413RZT1_9FIRM</name>
<dbReference type="RefSeq" id="WP_118025291.1">
    <property type="nucleotide sequence ID" value="NZ_QSFO01000007.1"/>
</dbReference>
<organism evidence="2 3">
    <name type="scientific">Eubacterium ventriosum</name>
    <dbReference type="NCBI Taxonomy" id="39496"/>
    <lineage>
        <taxon>Bacteria</taxon>
        <taxon>Bacillati</taxon>
        <taxon>Bacillota</taxon>
        <taxon>Clostridia</taxon>
        <taxon>Eubacteriales</taxon>
        <taxon>Eubacteriaceae</taxon>
        <taxon>Eubacterium</taxon>
    </lineage>
</organism>
<reference evidence="2 3" key="1">
    <citation type="submission" date="2018-08" db="EMBL/GenBank/DDBJ databases">
        <title>A genome reference for cultivated species of the human gut microbiota.</title>
        <authorList>
            <person name="Zou Y."/>
            <person name="Xue W."/>
            <person name="Luo G."/>
        </authorList>
    </citation>
    <scope>NUCLEOTIDE SEQUENCE [LARGE SCALE GENOMIC DNA]</scope>
    <source>
        <strain evidence="2 3">AM43-2</strain>
    </source>
</reference>
<feature type="domain" description="Immunity protein 63" evidence="1">
    <location>
        <begin position="46"/>
        <end position="127"/>
    </location>
</feature>
<dbReference type="EMBL" id="QSFO01000007">
    <property type="protein sequence ID" value="RHA54419.1"/>
    <property type="molecule type" value="Genomic_DNA"/>
</dbReference>
<gene>
    <name evidence="2" type="ORF">DW929_06955</name>
</gene>
<dbReference type="Proteomes" id="UP000284598">
    <property type="component" value="Unassembled WGS sequence"/>
</dbReference>
<evidence type="ECO:0000313" key="2">
    <source>
        <dbReference type="EMBL" id="RHA54419.1"/>
    </source>
</evidence>
<evidence type="ECO:0000313" key="3">
    <source>
        <dbReference type="Proteomes" id="UP000284598"/>
    </source>
</evidence>
<dbReference type="AlphaFoldDB" id="A0A413RZT1"/>